<dbReference type="Pfam" id="PF01636">
    <property type="entry name" value="APH"/>
    <property type="match status" value="1"/>
</dbReference>
<evidence type="ECO:0000259" key="1">
    <source>
        <dbReference type="Pfam" id="PF01636"/>
    </source>
</evidence>
<organism evidence="2 3">
    <name type="scientific">Fonsecaea pedrosoi CBS 271.37</name>
    <dbReference type="NCBI Taxonomy" id="1442368"/>
    <lineage>
        <taxon>Eukaryota</taxon>
        <taxon>Fungi</taxon>
        <taxon>Dikarya</taxon>
        <taxon>Ascomycota</taxon>
        <taxon>Pezizomycotina</taxon>
        <taxon>Eurotiomycetes</taxon>
        <taxon>Chaetothyriomycetidae</taxon>
        <taxon>Chaetothyriales</taxon>
        <taxon>Herpotrichiellaceae</taxon>
        <taxon>Fonsecaea</taxon>
    </lineage>
</organism>
<accession>A0A0D2H1D2</accession>
<dbReference type="STRING" id="1442368.A0A0D2H1D2"/>
<dbReference type="VEuPathDB" id="FungiDB:Z517_00088"/>
<dbReference type="InterPro" id="IPR011009">
    <property type="entry name" value="Kinase-like_dom_sf"/>
</dbReference>
<dbReference type="RefSeq" id="XP_013288508.1">
    <property type="nucleotide sequence ID" value="XM_013433054.1"/>
</dbReference>
<name>A0A0D2H1D2_9EURO</name>
<dbReference type="Proteomes" id="UP000053029">
    <property type="component" value="Unassembled WGS sequence"/>
</dbReference>
<evidence type="ECO:0000313" key="3">
    <source>
        <dbReference type="Proteomes" id="UP000053029"/>
    </source>
</evidence>
<dbReference type="PANTHER" id="PTHR21310:SF58">
    <property type="entry name" value="AMINOGLYCOSIDE PHOSPHOTRANSFERASE DOMAIN-CONTAINING PROTEIN"/>
    <property type="match status" value="1"/>
</dbReference>
<gene>
    <name evidence="2" type="ORF">Z517_00088</name>
</gene>
<dbReference type="Gene3D" id="3.90.1200.10">
    <property type="match status" value="1"/>
</dbReference>
<dbReference type="SUPFAM" id="SSF56112">
    <property type="entry name" value="Protein kinase-like (PK-like)"/>
    <property type="match status" value="1"/>
</dbReference>
<dbReference type="AlphaFoldDB" id="A0A0D2H1D2"/>
<protein>
    <recommendedName>
        <fullName evidence="1">Aminoglycoside phosphotransferase domain-containing protein</fullName>
    </recommendedName>
</protein>
<proteinExistence type="predicted"/>
<dbReference type="HOGENOM" id="CLU_021768_5_3_1"/>
<dbReference type="EMBL" id="KN846969">
    <property type="protein sequence ID" value="KIW84700.1"/>
    <property type="molecule type" value="Genomic_DNA"/>
</dbReference>
<dbReference type="InterPro" id="IPR051678">
    <property type="entry name" value="AGP_Transferase"/>
</dbReference>
<feature type="domain" description="Aminoglycoside phosphotransferase" evidence="1">
    <location>
        <begin position="52"/>
        <end position="236"/>
    </location>
</feature>
<dbReference type="OrthoDB" id="2906425at2759"/>
<dbReference type="InterPro" id="IPR002575">
    <property type="entry name" value="Aminoglycoside_PTrfase"/>
</dbReference>
<sequence length="262" mass="30204">METNGRWTRESLNNAFKAAQNDPSKVFLDSLGRRAFRFENTVIKYGASVDTQEAQTLCFIQRSGLGIPVPEVYAYGMCEKVGFIEMELMEGDTLEEIWSQLSKDEKLNIAQQLREIVSRLRSLEGSYIGSLDQRPAVDPRRNRHRGGPFETEAAFNEFLLSDTISTTPPIYCKMLQDLLSTTKHRILLTRGDLSPTNIVVKEGQIVGIIDWEFAGWYPEHWEFVQFFRALYADYRDYADVIFEKVYSAELMVDHFLGHLTRH</sequence>
<dbReference type="GeneID" id="25299578"/>
<dbReference type="CDD" id="cd05120">
    <property type="entry name" value="APH_ChoK_like"/>
    <property type="match status" value="1"/>
</dbReference>
<dbReference type="PANTHER" id="PTHR21310">
    <property type="entry name" value="AMINOGLYCOSIDE PHOSPHOTRANSFERASE-RELATED-RELATED"/>
    <property type="match status" value="1"/>
</dbReference>
<evidence type="ECO:0000313" key="2">
    <source>
        <dbReference type="EMBL" id="KIW84700.1"/>
    </source>
</evidence>
<keyword evidence="3" id="KW-1185">Reference proteome</keyword>
<reference evidence="2 3" key="1">
    <citation type="submission" date="2015-01" db="EMBL/GenBank/DDBJ databases">
        <title>The Genome Sequence of Fonsecaea pedrosoi CBS 271.37.</title>
        <authorList>
            <consortium name="The Broad Institute Genomics Platform"/>
            <person name="Cuomo C."/>
            <person name="de Hoog S."/>
            <person name="Gorbushina A."/>
            <person name="Stielow B."/>
            <person name="Teixiera M."/>
            <person name="Abouelleil A."/>
            <person name="Chapman S.B."/>
            <person name="Priest M."/>
            <person name="Young S.K."/>
            <person name="Wortman J."/>
            <person name="Nusbaum C."/>
            <person name="Birren B."/>
        </authorList>
    </citation>
    <scope>NUCLEOTIDE SEQUENCE [LARGE SCALE GENOMIC DNA]</scope>
    <source>
        <strain evidence="2 3">CBS 271.37</strain>
    </source>
</reference>